<dbReference type="InterPro" id="IPR003754">
    <property type="entry name" value="4pyrrol_synth_uPrphyn_synth"/>
</dbReference>
<evidence type="ECO:0000256" key="7">
    <source>
        <dbReference type="ARBA" id="ARBA00040167"/>
    </source>
</evidence>
<dbReference type="InterPro" id="IPR039793">
    <property type="entry name" value="UROS/Hem4"/>
</dbReference>
<dbReference type="Pfam" id="PF02602">
    <property type="entry name" value="HEM4"/>
    <property type="match status" value="1"/>
</dbReference>
<name>A0ABT2P8R1_9MICO</name>
<evidence type="ECO:0000256" key="4">
    <source>
        <dbReference type="ARBA" id="ARBA00023239"/>
    </source>
</evidence>
<dbReference type="InterPro" id="IPR036108">
    <property type="entry name" value="4pyrrol_syn_uPrphyn_synt_sf"/>
</dbReference>
<reference evidence="11 12" key="1">
    <citation type="journal article" date="2024" name="Int. J. Syst. Evol. Microbiol.">
        <title>Microbacterium memoriense sp. nov., a member of the Actinomycetota from marine beach sediment of the north coast of Portugal.</title>
        <authorList>
            <person name="Santos J.D.N.D."/>
            <person name="Klimek D."/>
            <person name="Calusinska M."/>
            <person name="Lobo-da-Cunha A."/>
            <person name="Catita J."/>
            <person name="Goncalves H."/>
            <person name="Gonzalez I."/>
            <person name="Lage O.M."/>
        </authorList>
    </citation>
    <scope>NUCLEOTIDE SEQUENCE [LARGE SCALE GENOMIC DNA]</scope>
    <source>
        <strain evidence="11 12">PMIC_1C1B</strain>
    </source>
</reference>
<dbReference type="PANTHER" id="PTHR38042:SF1">
    <property type="entry name" value="UROPORPHYRINOGEN-III SYNTHASE, CHLOROPLASTIC"/>
    <property type="match status" value="1"/>
</dbReference>
<evidence type="ECO:0000259" key="10">
    <source>
        <dbReference type="Pfam" id="PF02602"/>
    </source>
</evidence>
<dbReference type="Proteomes" id="UP001300496">
    <property type="component" value="Unassembled WGS sequence"/>
</dbReference>
<comment type="catalytic activity">
    <reaction evidence="8 9">
        <text>hydroxymethylbilane = uroporphyrinogen III + H2O</text>
        <dbReference type="Rhea" id="RHEA:18965"/>
        <dbReference type="ChEBI" id="CHEBI:15377"/>
        <dbReference type="ChEBI" id="CHEBI:57308"/>
        <dbReference type="ChEBI" id="CHEBI:57845"/>
        <dbReference type="EC" id="4.2.1.75"/>
    </reaction>
</comment>
<evidence type="ECO:0000313" key="12">
    <source>
        <dbReference type="Proteomes" id="UP001300496"/>
    </source>
</evidence>
<dbReference type="RefSeq" id="WP_261605501.1">
    <property type="nucleotide sequence ID" value="NZ_JAODOR010000002.1"/>
</dbReference>
<evidence type="ECO:0000256" key="5">
    <source>
        <dbReference type="ARBA" id="ARBA00023244"/>
    </source>
</evidence>
<keyword evidence="4 9" id="KW-0456">Lyase</keyword>
<dbReference type="Gene3D" id="3.40.50.10090">
    <property type="match status" value="2"/>
</dbReference>
<dbReference type="SUPFAM" id="SSF69618">
    <property type="entry name" value="HemD-like"/>
    <property type="match status" value="1"/>
</dbReference>
<evidence type="ECO:0000256" key="2">
    <source>
        <dbReference type="ARBA" id="ARBA00008133"/>
    </source>
</evidence>
<evidence type="ECO:0000256" key="3">
    <source>
        <dbReference type="ARBA" id="ARBA00013109"/>
    </source>
</evidence>
<gene>
    <name evidence="11" type="ORF">N4R40_00985</name>
</gene>
<evidence type="ECO:0000256" key="8">
    <source>
        <dbReference type="ARBA" id="ARBA00048617"/>
    </source>
</evidence>
<evidence type="ECO:0000313" key="11">
    <source>
        <dbReference type="EMBL" id="MCT9000940.1"/>
    </source>
</evidence>
<comment type="pathway">
    <text evidence="1 9">Porphyrin-containing compound metabolism; protoporphyrin-IX biosynthesis; coproporphyrinogen-III from 5-aminolevulinate: step 3/4.</text>
</comment>
<feature type="domain" description="Tetrapyrrole biosynthesis uroporphyrinogen III synthase" evidence="10">
    <location>
        <begin position="27"/>
        <end position="249"/>
    </location>
</feature>
<dbReference type="CDD" id="cd06578">
    <property type="entry name" value="HemD"/>
    <property type="match status" value="1"/>
</dbReference>
<dbReference type="PANTHER" id="PTHR38042">
    <property type="entry name" value="UROPORPHYRINOGEN-III SYNTHASE, CHLOROPLASTIC"/>
    <property type="match status" value="1"/>
</dbReference>
<sequence length="262" mass="27249">MTDGTLRPGALAGARVFVPRGGAWGERVSREIERRGAHAVVAPVIGSAPPRDIVARDRTFAALAAGEYEWLFVTSAAGVEQLVAHGITLPPATQVATVGPATARALTEMGATVAFVPTGRSSAATMIAQWGVGRAAATTGRCLVLRSDLAAAVVSDELEVQGHAVDVCIGYRTVGIDLPPETVEALRTGSFDVVLLTSLSVARELRRQVGVLDARTLFASIGPGTTKDARHLGFDVGHTAHTQTVDALLAELDARSGSEDPR</sequence>
<proteinExistence type="inferred from homology"/>
<accession>A0ABT2P8R1</accession>
<comment type="function">
    <text evidence="6 9">Catalyzes cyclization of the linear tetrapyrrole, hydroxymethylbilane, to the macrocyclic uroporphyrinogen III.</text>
</comment>
<protein>
    <recommendedName>
        <fullName evidence="7 9">Uroporphyrinogen-III synthase</fullName>
        <ecNumber evidence="3 9">4.2.1.75</ecNumber>
    </recommendedName>
</protein>
<comment type="caution">
    <text evidence="11">The sequence shown here is derived from an EMBL/GenBank/DDBJ whole genome shotgun (WGS) entry which is preliminary data.</text>
</comment>
<evidence type="ECO:0000256" key="1">
    <source>
        <dbReference type="ARBA" id="ARBA00004772"/>
    </source>
</evidence>
<organism evidence="11 12">
    <name type="scientific">Microbacterium memoriense</name>
    <dbReference type="NCBI Taxonomy" id="2978350"/>
    <lineage>
        <taxon>Bacteria</taxon>
        <taxon>Bacillati</taxon>
        <taxon>Actinomycetota</taxon>
        <taxon>Actinomycetes</taxon>
        <taxon>Micrococcales</taxon>
        <taxon>Microbacteriaceae</taxon>
        <taxon>Microbacterium</taxon>
    </lineage>
</organism>
<evidence type="ECO:0000256" key="9">
    <source>
        <dbReference type="RuleBase" id="RU366031"/>
    </source>
</evidence>
<evidence type="ECO:0000256" key="6">
    <source>
        <dbReference type="ARBA" id="ARBA00037589"/>
    </source>
</evidence>
<dbReference type="EMBL" id="JAODOR010000002">
    <property type="protein sequence ID" value="MCT9000940.1"/>
    <property type="molecule type" value="Genomic_DNA"/>
</dbReference>
<dbReference type="EC" id="4.2.1.75" evidence="3 9"/>
<comment type="similarity">
    <text evidence="2 9">Belongs to the uroporphyrinogen-III synthase family.</text>
</comment>
<keyword evidence="12" id="KW-1185">Reference proteome</keyword>
<keyword evidence="5 9" id="KW-0627">Porphyrin biosynthesis</keyword>